<evidence type="ECO:0000256" key="4">
    <source>
        <dbReference type="ARBA" id="ARBA00022842"/>
    </source>
</evidence>
<keyword evidence="11" id="KW-1185">Reference proteome</keyword>
<dbReference type="GO" id="GO:0016787">
    <property type="term" value="F:hydrolase activity"/>
    <property type="evidence" value="ECO:0007669"/>
    <property type="project" value="UniProtKB-ARBA"/>
</dbReference>
<name>A0A0J1CRR2_9BURK</name>
<comment type="cofactor">
    <cofactor evidence="1">
        <name>Fe(2+)</name>
        <dbReference type="ChEBI" id="CHEBI:29033"/>
    </cofactor>
</comment>
<dbReference type="InterPro" id="IPR027450">
    <property type="entry name" value="AlkB-like"/>
</dbReference>
<dbReference type="Pfam" id="PF13532">
    <property type="entry name" value="2OG-FeII_Oxy_2"/>
    <property type="match status" value="1"/>
</dbReference>
<keyword evidence="8" id="KW-0234">DNA repair</keyword>
<dbReference type="FunFam" id="2.60.120.590:FF:000004">
    <property type="entry name" value="DNA oxidative demethylase ALKBH2"/>
    <property type="match status" value="1"/>
</dbReference>
<organism evidence="10 11">
    <name type="scientific">Caballeronia mineralivorans PML1(12)</name>
    <dbReference type="NCBI Taxonomy" id="908627"/>
    <lineage>
        <taxon>Bacteria</taxon>
        <taxon>Pseudomonadati</taxon>
        <taxon>Pseudomonadota</taxon>
        <taxon>Betaproteobacteria</taxon>
        <taxon>Burkholderiales</taxon>
        <taxon>Burkholderiaceae</taxon>
        <taxon>Caballeronia</taxon>
    </lineage>
</organism>
<dbReference type="PROSITE" id="PS51471">
    <property type="entry name" value="FE2OG_OXY"/>
    <property type="match status" value="1"/>
</dbReference>
<evidence type="ECO:0000256" key="3">
    <source>
        <dbReference type="ARBA" id="ARBA00022763"/>
    </source>
</evidence>
<dbReference type="InterPro" id="IPR005123">
    <property type="entry name" value="Oxoglu/Fe-dep_dioxygenase_dom"/>
</dbReference>
<dbReference type="Gene3D" id="2.60.120.590">
    <property type="entry name" value="Alpha-ketoglutarate-dependent dioxygenase AlkB-like"/>
    <property type="match status" value="1"/>
</dbReference>
<dbReference type="GO" id="GO:0016705">
    <property type="term" value="F:oxidoreductase activity, acting on paired donors, with incorporation or reduction of molecular oxygen"/>
    <property type="evidence" value="ECO:0007669"/>
    <property type="project" value="UniProtKB-ARBA"/>
</dbReference>
<dbReference type="AlphaFoldDB" id="A0A0J1CRR2"/>
<evidence type="ECO:0000256" key="5">
    <source>
        <dbReference type="ARBA" id="ARBA00022964"/>
    </source>
</evidence>
<proteinExistence type="predicted"/>
<evidence type="ECO:0000256" key="1">
    <source>
        <dbReference type="ARBA" id="ARBA00001954"/>
    </source>
</evidence>
<dbReference type="EMBL" id="AEJF01000152">
    <property type="protein sequence ID" value="KLU23349.1"/>
    <property type="molecule type" value="Genomic_DNA"/>
</dbReference>
<evidence type="ECO:0000256" key="7">
    <source>
        <dbReference type="ARBA" id="ARBA00023004"/>
    </source>
</evidence>
<dbReference type="InterPro" id="IPR037151">
    <property type="entry name" value="AlkB-like_sf"/>
</dbReference>
<keyword evidence="3" id="KW-0227">DNA damage</keyword>
<dbReference type="Proteomes" id="UP000035963">
    <property type="component" value="Unassembled WGS sequence"/>
</dbReference>
<keyword evidence="2" id="KW-0479">Metal-binding</keyword>
<dbReference type="PANTHER" id="PTHR31212">
    <property type="entry name" value="ALPHA-KETOGLUTARATE-DEPENDENT DIOXYGENASE ALKB HOMOLOG 3"/>
    <property type="match status" value="1"/>
</dbReference>
<dbReference type="InterPro" id="IPR032854">
    <property type="entry name" value="ALKBH3"/>
</dbReference>
<dbReference type="GO" id="GO:0046872">
    <property type="term" value="F:metal ion binding"/>
    <property type="evidence" value="ECO:0007669"/>
    <property type="project" value="UniProtKB-KW"/>
</dbReference>
<sequence>MFDLFDDIPKPDIVWLPDWLDAATASDTLAALIDEITWQQDVMNTPAGKVPFPRLTAWQGDPGAVYVYSGIRNIPKSWTPTVLTLKTQAEAESKTRFNSVLLNRYRTGMDSMGWHADKERELGPQPVIASVSLGTTRTFEFRHTKTRQTHALQLTHGSLLIMQGRTQLDWAHRVPKEPEARGERINLTFRYVDSSATPKRP</sequence>
<comment type="caution">
    <text evidence="10">The sequence shown here is derived from an EMBL/GenBank/DDBJ whole genome shotgun (WGS) entry which is preliminary data.</text>
</comment>
<evidence type="ECO:0000259" key="9">
    <source>
        <dbReference type="PROSITE" id="PS51471"/>
    </source>
</evidence>
<dbReference type="OrthoDB" id="190276at2"/>
<dbReference type="GO" id="GO:0140097">
    <property type="term" value="F:catalytic activity, acting on DNA"/>
    <property type="evidence" value="ECO:0007669"/>
    <property type="project" value="UniProtKB-ARBA"/>
</dbReference>
<keyword evidence="7" id="KW-0408">Iron</keyword>
<feature type="domain" description="Fe2OG dioxygenase" evidence="9">
    <location>
        <begin position="96"/>
        <end position="193"/>
    </location>
</feature>
<dbReference type="PANTHER" id="PTHR31212:SF4">
    <property type="entry name" value="ALPHA-KETOGLUTARATE-DEPENDENT DIOXYGENASE ALKB HOMOLOG 3"/>
    <property type="match status" value="1"/>
</dbReference>
<accession>A0A0J1CRR2</accession>
<dbReference type="GO" id="GO:0051213">
    <property type="term" value="F:dioxygenase activity"/>
    <property type="evidence" value="ECO:0007669"/>
    <property type="project" value="UniProtKB-KW"/>
</dbReference>
<dbReference type="GO" id="GO:0006307">
    <property type="term" value="P:DNA alkylation repair"/>
    <property type="evidence" value="ECO:0007669"/>
    <property type="project" value="InterPro"/>
</dbReference>
<keyword evidence="5" id="KW-0223">Dioxygenase</keyword>
<dbReference type="RefSeq" id="WP_047894984.1">
    <property type="nucleotide sequence ID" value="NZ_AEJF01000152.1"/>
</dbReference>
<evidence type="ECO:0000256" key="6">
    <source>
        <dbReference type="ARBA" id="ARBA00023002"/>
    </source>
</evidence>
<gene>
    <name evidence="10" type="ORF">EOS_25630</name>
</gene>
<keyword evidence="4" id="KW-0460">Magnesium</keyword>
<dbReference type="GO" id="GO:0032451">
    <property type="term" value="F:demethylase activity"/>
    <property type="evidence" value="ECO:0007669"/>
    <property type="project" value="UniProtKB-ARBA"/>
</dbReference>
<reference evidence="10 11" key="1">
    <citation type="journal article" date="2015" name="Genome Announc.">
        <title>Draft Genome Sequence of Burkholderia sp. Strain PML1(12), an Ectomycorrhizosphere-Inhabiting Bacterium with Effective Mineral-Weathering Ability.</title>
        <authorList>
            <person name="Uroz S."/>
            <person name="Oger P."/>
        </authorList>
    </citation>
    <scope>NUCLEOTIDE SEQUENCE [LARGE SCALE GENOMIC DNA]</scope>
    <source>
        <strain evidence="11">PML1(12)</strain>
    </source>
</reference>
<protein>
    <submittedName>
        <fullName evidence="10">2OG-Fe(II) oxygenase</fullName>
    </submittedName>
</protein>
<dbReference type="SUPFAM" id="SSF51197">
    <property type="entry name" value="Clavaminate synthase-like"/>
    <property type="match status" value="1"/>
</dbReference>
<evidence type="ECO:0000313" key="11">
    <source>
        <dbReference type="Proteomes" id="UP000035963"/>
    </source>
</evidence>
<keyword evidence="6" id="KW-0560">Oxidoreductase</keyword>
<evidence type="ECO:0000313" key="10">
    <source>
        <dbReference type="EMBL" id="KLU23349.1"/>
    </source>
</evidence>
<evidence type="ECO:0000256" key="2">
    <source>
        <dbReference type="ARBA" id="ARBA00022723"/>
    </source>
</evidence>
<evidence type="ECO:0000256" key="8">
    <source>
        <dbReference type="ARBA" id="ARBA00023204"/>
    </source>
</evidence>
<dbReference type="PATRIC" id="fig|908627.4.peg.5716"/>